<evidence type="ECO:0000313" key="4">
    <source>
        <dbReference type="Proteomes" id="UP000006671"/>
    </source>
</evidence>
<feature type="compositionally biased region" description="Polar residues" evidence="2">
    <location>
        <begin position="14"/>
        <end position="31"/>
    </location>
</feature>
<dbReference type="Gene3D" id="1.10.287.1490">
    <property type="match status" value="1"/>
</dbReference>
<dbReference type="RefSeq" id="XP_002676789.1">
    <property type="nucleotide sequence ID" value="XM_002676743.1"/>
</dbReference>
<feature type="region of interest" description="Disordered" evidence="2">
    <location>
        <begin position="451"/>
        <end position="487"/>
    </location>
</feature>
<sequence>MGKTPPTPGGKLDQSPSNNNTSARKANTPATSKAEAKDGRQVRHIFPSYKRRFRVLLAGHPDNSSQQQILEHYNINLSWVNGVHIPLGLKGVAFAYFVSHEMALNAVKEWKGTDSFMFLQRVSTLYRYKVDLPFNIPNLKKVIGEVKSVVSMNYSPSNNFWAVNVENLLDNKPNFLSEIDVSTTTLRLTWDSDRKLQIDALKKVIISAWKLNPELDINNNTAYVKVKREELKKSTLTKIIYVGDVVVTNLSFNPRLNKPSLITKVKELVQHAISEASLVDPTRFVLASAYTELQSRVDSLVKENQALKTKNDELEKSITNINTIHTNDFKELNTSINNIRTHYTNLDKNVLDKSVTLSNHSKENNEMKVKVAKIDGLLDEITSLQIQLSQLQSSFTTTETKINTLSEDSNKRNTQVQEMLAELDTDYENTYTMIGALDDKLTELSTDVQTFLPSGSSHKPRKQRKQGKEALTLSDDDTDMNGASDQQ</sequence>
<evidence type="ECO:0000256" key="1">
    <source>
        <dbReference type="SAM" id="Coils"/>
    </source>
</evidence>
<evidence type="ECO:0000313" key="3">
    <source>
        <dbReference type="EMBL" id="EFC44045.1"/>
    </source>
</evidence>
<feature type="region of interest" description="Disordered" evidence="2">
    <location>
        <begin position="1"/>
        <end position="41"/>
    </location>
</feature>
<accession>D2VGC8</accession>
<dbReference type="KEGG" id="ngr:NAEGRDRAFT_67931"/>
<dbReference type="VEuPathDB" id="AmoebaDB:NAEGRDRAFT_67931"/>
<gene>
    <name evidence="3" type="ORF">NAEGRDRAFT_67931</name>
</gene>
<dbReference type="AlphaFoldDB" id="D2VGC8"/>
<dbReference type="GeneID" id="8847890"/>
<keyword evidence="4" id="KW-1185">Reference proteome</keyword>
<protein>
    <submittedName>
        <fullName evidence="3">Predicted protein</fullName>
    </submittedName>
</protein>
<feature type="coiled-coil region" evidence="1">
    <location>
        <begin position="290"/>
        <end position="324"/>
    </location>
</feature>
<organism evidence="4">
    <name type="scientific">Naegleria gruberi</name>
    <name type="common">Amoeba</name>
    <dbReference type="NCBI Taxonomy" id="5762"/>
    <lineage>
        <taxon>Eukaryota</taxon>
        <taxon>Discoba</taxon>
        <taxon>Heterolobosea</taxon>
        <taxon>Tetramitia</taxon>
        <taxon>Eutetramitia</taxon>
        <taxon>Vahlkampfiidae</taxon>
        <taxon>Naegleria</taxon>
    </lineage>
</organism>
<dbReference type="InParanoid" id="D2VGC8"/>
<reference evidence="3 4" key="1">
    <citation type="journal article" date="2010" name="Cell">
        <title>The genome of Naegleria gruberi illuminates early eukaryotic versatility.</title>
        <authorList>
            <person name="Fritz-Laylin L.K."/>
            <person name="Prochnik S.E."/>
            <person name="Ginger M.L."/>
            <person name="Dacks J.B."/>
            <person name="Carpenter M.L."/>
            <person name="Field M.C."/>
            <person name="Kuo A."/>
            <person name="Paredez A."/>
            <person name="Chapman J."/>
            <person name="Pham J."/>
            <person name="Shu S."/>
            <person name="Neupane R."/>
            <person name="Cipriano M."/>
            <person name="Mancuso J."/>
            <person name="Tu H."/>
            <person name="Salamov A."/>
            <person name="Lindquist E."/>
            <person name="Shapiro H."/>
            <person name="Lucas S."/>
            <person name="Grigoriev I.V."/>
            <person name="Cande W.Z."/>
            <person name="Fulton C."/>
            <person name="Rokhsar D.S."/>
            <person name="Dawson S.C."/>
        </authorList>
    </citation>
    <scope>NUCLEOTIDE SEQUENCE [LARGE SCALE GENOMIC DNA]</scope>
    <source>
        <strain evidence="3 4">NEG-M</strain>
    </source>
</reference>
<proteinExistence type="predicted"/>
<keyword evidence="1" id="KW-0175">Coiled coil</keyword>
<dbReference type="Proteomes" id="UP000006671">
    <property type="component" value="Unassembled WGS sequence"/>
</dbReference>
<name>D2VGC8_NAEGR</name>
<evidence type="ECO:0000256" key="2">
    <source>
        <dbReference type="SAM" id="MobiDB-lite"/>
    </source>
</evidence>
<dbReference type="EMBL" id="GG738870">
    <property type="protein sequence ID" value="EFC44045.1"/>
    <property type="molecule type" value="Genomic_DNA"/>
</dbReference>